<dbReference type="Proteomes" id="UP000198704">
    <property type="component" value="Unassembled WGS sequence"/>
</dbReference>
<evidence type="ECO:0000313" key="1">
    <source>
        <dbReference type="EMBL" id="SDN27115.1"/>
    </source>
</evidence>
<dbReference type="OrthoDB" id="104801at2"/>
<dbReference type="AlphaFoldDB" id="A0A1H0A0Y7"/>
<gene>
    <name evidence="1" type="ORF">SAMN05216360_10727</name>
</gene>
<evidence type="ECO:0000313" key="2">
    <source>
        <dbReference type="Proteomes" id="UP000198704"/>
    </source>
</evidence>
<dbReference type="RefSeq" id="WP_143012249.1">
    <property type="nucleotide sequence ID" value="NZ_FNHS01000007.1"/>
</dbReference>
<name>A0A1H0A0Y7_9HYPH</name>
<keyword evidence="2" id="KW-1185">Reference proteome</keyword>
<protein>
    <submittedName>
        <fullName evidence="1">Uncharacterized protein</fullName>
    </submittedName>
</protein>
<proteinExistence type="predicted"/>
<accession>A0A1H0A0Y7</accession>
<dbReference type="EMBL" id="FNHS01000007">
    <property type="protein sequence ID" value="SDN27115.1"/>
    <property type="molecule type" value="Genomic_DNA"/>
</dbReference>
<organism evidence="1 2">
    <name type="scientific">Methylobacterium phyllostachyos</name>
    <dbReference type="NCBI Taxonomy" id="582672"/>
    <lineage>
        <taxon>Bacteria</taxon>
        <taxon>Pseudomonadati</taxon>
        <taxon>Pseudomonadota</taxon>
        <taxon>Alphaproteobacteria</taxon>
        <taxon>Hyphomicrobiales</taxon>
        <taxon>Methylobacteriaceae</taxon>
        <taxon>Methylobacterium</taxon>
    </lineage>
</organism>
<sequence>MWGQRSRIHIDLAGGIAGVSRNLNTDGAGHRTRPGRPKPLKAGLPLSLASFNTVILLKRRHGFRAENDTKLKLVSQANLVLNVWKLIANALNGVQVFAGLQY</sequence>
<reference evidence="2" key="1">
    <citation type="submission" date="2016-10" db="EMBL/GenBank/DDBJ databases">
        <authorList>
            <person name="Varghese N."/>
            <person name="Submissions S."/>
        </authorList>
    </citation>
    <scope>NUCLEOTIDE SEQUENCE [LARGE SCALE GENOMIC DNA]</scope>
    <source>
        <strain evidence="2">BL47</strain>
    </source>
</reference>